<dbReference type="Gene3D" id="3.50.30.60">
    <property type="entry name" value="LD-carboxypeptidase A C-terminal domain-like"/>
    <property type="match status" value="1"/>
</dbReference>
<dbReference type="PANTHER" id="PTHR30237">
    <property type="entry name" value="MURAMOYLTETRAPEPTIDE CARBOXYPEPTIDASE"/>
    <property type="match status" value="1"/>
</dbReference>
<evidence type="ECO:0000256" key="6">
    <source>
        <dbReference type="PIRSR" id="PIRSR028757-1"/>
    </source>
</evidence>
<dbReference type="InterPro" id="IPR003507">
    <property type="entry name" value="S66_fam"/>
</dbReference>
<evidence type="ECO:0000259" key="7">
    <source>
        <dbReference type="Pfam" id="PF02016"/>
    </source>
</evidence>
<proteinExistence type="inferred from homology"/>
<name>A0A2T0JWI0_9ACTN</name>
<dbReference type="InterPro" id="IPR027478">
    <property type="entry name" value="LdcA_N"/>
</dbReference>
<feature type="domain" description="LD-carboxypeptidase N-terminal" evidence="7">
    <location>
        <begin position="47"/>
        <end position="163"/>
    </location>
</feature>
<feature type="active site" description="Nucleophile" evidence="6">
    <location>
        <position position="143"/>
    </location>
</feature>
<evidence type="ECO:0000256" key="4">
    <source>
        <dbReference type="ARBA" id="ARBA00022801"/>
    </source>
</evidence>
<feature type="active site" description="Charge relay system" evidence="6">
    <location>
        <position position="298"/>
    </location>
</feature>
<evidence type="ECO:0000256" key="1">
    <source>
        <dbReference type="ARBA" id="ARBA00010233"/>
    </source>
</evidence>
<dbReference type="GO" id="GO:0004180">
    <property type="term" value="F:carboxypeptidase activity"/>
    <property type="evidence" value="ECO:0007669"/>
    <property type="project" value="UniProtKB-KW"/>
</dbReference>
<keyword evidence="10" id="KW-1185">Reference proteome</keyword>
<dbReference type="SUPFAM" id="SSF141986">
    <property type="entry name" value="LD-carboxypeptidase A C-terminal domain-like"/>
    <property type="match status" value="1"/>
</dbReference>
<feature type="active site" description="Charge relay system" evidence="6">
    <location>
        <position position="236"/>
    </location>
</feature>
<evidence type="ECO:0000313" key="10">
    <source>
        <dbReference type="Proteomes" id="UP000239415"/>
    </source>
</evidence>
<comment type="similarity">
    <text evidence="1">Belongs to the peptidase S66 family.</text>
</comment>
<dbReference type="InterPro" id="IPR040921">
    <property type="entry name" value="Peptidase_S66C"/>
</dbReference>
<dbReference type="CDD" id="cd07025">
    <property type="entry name" value="Peptidase_S66"/>
    <property type="match status" value="1"/>
</dbReference>
<keyword evidence="5" id="KW-0720">Serine protease</keyword>
<dbReference type="SUPFAM" id="SSF52317">
    <property type="entry name" value="Class I glutamine amidotransferase-like"/>
    <property type="match status" value="1"/>
</dbReference>
<dbReference type="Pfam" id="PF17676">
    <property type="entry name" value="Peptidase_S66C"/>
    <property type="match status" value="1"/>
</dbReference>
<evidence type="ECO:0000256" key="3">
    <source>
        <dbReference type="ARBA" id="ARBA00022670"/>
    </source>
</evidence>
<keyword evidence="2 9" id="KW-0121">Carboxypeptidase</keyword>
<protein>
    <submittedName>
        <fullName evidence="9">Muramoyltetrapeptide carboxypeptidase</fullName>
    </submittedName>
</protein>
<evidence type="ECO:0000256" key="5">
    <source>
        <dbReference type="ARBA" id="ARBA00022825"/>
    </source>
</evidence>
<accession>A0A2T0JWI0</accession>
<keyword evidence="4" id="KW-0378">Hydrolase</keyword>
<dbReference type="GO" id="GO:0006508">
    <property type="term" value="P:proteolysis"/>
    <property type="evidence" value="ECO:0007669"/>
    <property type="project" value="UniProtKB-KW"/>
</dbReference>
<dbReference type="AlphaFoldDB" id="A0A2T0JWI0"/>
<sequence>MWAIIATRPGEPLPRPLPLALTRRSYAARMIDVVAVRPPRLRAGDLVALVAPAGPVPEDQAARTERILAGWGLRTRQGRHSLGRSGFLSGTDDERLADLNAALRDPSVRGVMCLRGGYGSQRIVDRLDFAAVRADPKVVVGFSDITALHLALWCEARLATVHGPVGVALREDTPAAEAVRRSMMTAEPVVVTAGPAAAGVPGRADGILLGGNLTLLAASCGTRHQPPVAGAILLLEEVNEAAYRVDRSLVQLRRAGWLDGVAGVALGHFTNCPGADAVLAEHLGGLGVPVLGGLPIGHDLAQIAVGLGLPARIDTAAGTLTVEAPAR</sequence>
<comment type="caution">
    <text evidence="9">The sequence shown here is derived from an EMBL/GenBank/DDBJ whole genome shotgun (WGS) entry which is preliminary data.</text>
</comment>
<reference evidence="9 10" key="1">
    <citation type="submission" date="2018-03" db="EMBL/GenBank/DDBJ databases">
        <title>Genomic Encyclopedia of Archaeal and Bacterial Type Strains, Phase II (KMG-II): from individual species to whole genera.</title>
        <authorList>
            <person name="Goeker M."/>
        </authorList>
    </citation>
    <scope>NUCLEOTIDE SEQUENCE [LARGE SCALE GENOMIC DNA]</scope>
    <source>
        <strain evidence="9 10">DSM 43146</strain>
    </source>
</reference>
<dbReference type="EMBL" id="PVMZ01000030">
    <property type="protein sequence ID" value="PRX12068.1"/>
    <property type="molecule type" value="Genomic_DNA"/>
</dbReference>
<evidence type="ECO:0000313" key="9">
    <source>
        <dbReference type="EMBL" id="PRX12068.1"/>
    </source>
</evidence>
<organism evidence="9 10">
    <name type="scientific">Actinoplanes italicus</name>
    <dbReference type="NCBI Taxonomy" id="113567"/>
    <lineage>
        <taxon>Bacteria</taxon>
        <taxon>Bacillati</taxon>
        <taxon>Actinomycetota</taxon>
        <taxon>Actinomycetes</taxon>
        <taxon>Micromonosporales</taxon>
        <taxon>Micromonosporaceae</taxon>
        <taxon>Actinoplanes</taxon>
    </lineage>
</organism>
<gene>
    <name evidence="9" type="ORF">CLV67_13093</name>
</gene>
<dbReference type="Proteomes" id="UP000239415">
    <property type="component" value="Unassembled WGS sequence"/>
</dbReference>
<feature type="domain" description="LD-carboxypeptidase C-terminal" evidence="8">
    <location>
        <begin position="206"/>
        <end position="313"/>
    </location>
</feature>
<dbReference type="InterPro" id="IPR029062">
    <property type="entry name" value="Class_I_gatase-like"/>
</dbReference>
<dbReference type="InterPro" id="IPR040449">
    <property type="entry name" value="Peptidase_S66_N"/>
</dbReference>
<evidence type="ECO:0000259" key="8">
    <source>
        <dbReference type="Pfam" id="PF17676"/>
    </source>
</evidence>
<dbReference type="Pfam" id="PF02016">
    <property type="entry name" value="Peptidase_S66"/>
    <property type="match status" value="1"/>
</dbReference>
<dbReference type="GO" id="GO:0008236">
    <property type="term" value="F:serine-type peptidase activity"/>
    <property type="evidence" value="ECO:0007669"/>
    <property type="project" value="UniProtKB-KW"/>
</dbReference>
<dbReference type="PANTHER" id="PTHR30237:SF2">
    <property type="entry name" value="MUREIN TETRAPEPTIDE CARBOXYPEPTIDASE"/>
    <property type="match status" value="1"/>
</dbReference>
<keyword evidence="3" id="KW-0645">Protease</keyword>
<dbReference type="PIRSF" id="PIRSF028757">
    <property type="entry name" value="LD-carboxypeptidase"/>
    <property type="match status" value="1"/>
</dbReference>
<evidence type="ECO:0000256" key="2">
    <source>
        <dbReference type="ARBA" id="ARBA00022645"/>
    </source>
</evidence>
<dbReference type="Gene3D" id="3.40.50.10740">
    <property type="entry name" value="Class I glutamine amidotransferase-like"/>
    <property type="match status" value="1"/>
</dbReference>
<dbReference type="InterPro" id="IPR027461">
    <property type="entry name" value="Carboxypeptidase_A_C_sf"/>
</dbReference>